<proteinExistence type="predicted"/>
<feature type="region of interest" description="Disordered" evidence="1">
    <location>
        <begin position="119"/>
        <end position="139"/>
    </location>
</feature>
<reference evidence="3 4" key="1">
    <citation type="submission" date="2012-07" db="EMBL/GenBank/DDBJ databases">
        <title>The Genome Sequence of Actinomyces turicensis ACS-279-V-COL4.</title>
        <authorList>
            <consortium name="The Broad Institute Genome Sequencing Platform"/>
            <person name="Earl A."/>
            <person name="Ward D."/>
            <person name="Feldgarden M."/>
            <person name="Gevers D."/>
            <person name="Saerens B."/>
            <person name="Vaneechoutte M."/>
            <person name="Walker B."/>
            <person name="Young S.K."/>
            <person name="Zeng Q."/>
            <person name="Gargeya S."/>
            <person name="Fitzgerald M."/>
            <person name="Haas B."/>
            <person name="Abouelleil A."/>
            <person name="Alvarado L."/>
            <person name="Arachchi H.M."/>
            <person name="Berlin A."/>
            <person name="Chapman S.B."/>
            <person name="Goldberg J."/>
            <person name="Griggs A."/>
            <person name="Gujja S."/>
            <person name="Hansen M."/>
            <person name="Howarth C."/>
            <person name="Imamovic A."/>
            <person name="Larimer J."/>
            <person name="McCowen C."/>
            <person name="Montmayeur A."/>
            <person name="Murphy C."/>
            <person name="Neiman D."/>
            <person name="Pearson M."/>
            <person name="Priest M."/>
            <person name="Roberts A."/>
            <person name="Saif S."/>
            <person name="Shea T."/>
            <person name="Sisk P."/>
            <person name="Sykes S."/>
            <person name="Wortman J."/>
            <person name="Nusbaum C."/>
            <person name="Birren B."/>
        </authorList>
    </citation>
    <scope>NUCLEOTIDE SEQUENCE [LARGE SCALE GENOMIC DNA]</scope>
    <source>
        <strain evidence="3 4">ACS-279-V-Col4</strain>
    </source>
</reference>
<dbReference type="SUPFAM" id="SSF47413">
    <property type="entry name" value="lambda repressor-like DNA-binding domains"/>
    <property type="match status" value="1"/>
</dbReference>
<evidence type="ECO:0000256" key="1">
    <source>
        <dbReference type="SAM" id="MobiDB-lite"/>
    </source>
</evidence>
<feature type="domain" description="HTH cro/C1-type" evidence="2">
    <location>
        <begin position="29"/>
        <end position="73"/>
    </location>
</feature>
<dbReference type="InterPro" id="IPR010982">
    <property type="entry name" value="Lambda_DNA-bd_dom_sf"/>
</dbReference>
<dbReference type="CDD" id="cd00093">
    <property type="entry name" value="HTH_XRE"/>
    <property type="match status" value="1"/>
</dbReference>
<organism evidence="3 4">
    <name type="scientific">Schaalia turicensis ACS-279-V-Col4</name>
    <dbReference type="NCBI Taxonomy" id="883077"/>
    <lineage>
        <taxon>Bacteria</taxon>
        <taxon>Bacillati</taxon>
        <taxon>Actinomycetota</taxon>
        <taxon>Actinomycetes</taxon>
        <taxon>Actinomycetales</taxon>
        <taxon>Actinomycetaceae</taxon>
        <taxon>Schaalia</taxon>
    </lineage>
</organism>
<dbReference type="PATRIC" id="fig|883077.3.peg.1683"/>
<accession>K0YN41</accession>
<dbReference type="GO" id="GO:0003677">
    <property type="term" value="F:DNA binding"/>
    <property type="evidence" value="ECO:0007669"/>
    <property type="project" value="InterPro"/>
</dbReference>
<dbReference type="RefSeq" id="WP_006681863.1">
    <property type="nucleotide sequence ID" value="NZ_JH815212.1"/>
</dbReference>
<dbReference type="InterPro" id="IPR001387">
    <property type="entry name" value="Cro/C1-type_HTH"/>
</dbReference>
<dbReference type="Proteomes" id="UP000003994">
    <property type="component" value="Unassembled WGS sequence"/>
</dbReference>
<dbReference type="Gene3D" id="1.10.260.40">
    <property type="entry name" value="lambda repressor-like DNA-binding domains"/>
    <property type="match status" value="1"/>
</dbReference>
<dbReference type="AlphaFoldDB" id="K0YN41"/>
<dbReference type="PROSITE" id="PS50943">
    <property type="entry name" value="HTH_CROC1"/>
    <property type="match status" value="1"/>
</dbReference>
<evidence type="ECO:0000259" key="2">
    <source>
        <dbReference type="PROSITE" id="PS50943"/>
    </source>
</evidence>
<dbReference type="STRING" id="883077.HMPREF9241_01667"/>
<evidence type="ECO:0000313" key="3">
    <source>
        <dbReference type="EMBL" id="EJZ84891.1"/>
    </source>
</evidence>
<protein>
    <recommendedName>
        <fullName evidence="2">HTH cro/C1-type domain-containing protein</fullName>
    </recommendedName>
</protein>
<evidence type="ECO:0000313" key="4">
    <source>
        <dbReference type="Proteomes" id="UP000003994"/>
    </source>
</evidence>
<gene>
    <name evidence="3" type="ORF">HMPREF9241_01667</name>
</gene>
<sequence length="139" mass="15643">MGRKKLKITELNECLGEAVLRLLKTQGSSQARLSECSGVSDSRISELTRNLRLFTLTDIEAIADGLSIKPSQLVAHAERLLAERSKHADNVIDFPHTREENLPDFTKLAARKVTNRPEWEKRQALDDIGEESQDPGDYE</sequence>
<feature type="compositionally biased region" description="Acidic residues" evidence="1">
    <location>
        <begin position="127"/>
        <end position="139"/>
    </location>
</feature>
<dbReference type="SMART" id="SM00530">
    <property type="entry name" value="HTH_XRE"/>
    <property type="match status" value="1"/>
</dbReference>
<comment type="caution">
    <text evidence="3">The sequence shown here is derived from an EMBL/GenBank/DDBJ whole genome shotgun (WGS) entry which is preliminary data.</text>
</comment>
<keyword evidence="4" id="KW-1185">Reference proteome</keyword>
<dbReference type="HOGENOM" id="CLU_1840853_0_0_11"/>
<dbReference type="EMBL" id="AGWQ01000010">
    <property type="protein sequence ID" value="EJZ84891.1"/>
    <property type="molecule type" value="Genomic_DNA"/>
</dbReference>
<name>K0YN41_9ACTO</name>
<dbReference type="Pfam" id="PF13443">
    <property type="entry name" value="HTH_26"/>
    <property type="match status" value="1"/>
</dbReference>